<evidence type="ECO:0000313" key="2">
    <source>
        <dbReference type="RefSeq" id="XP_045141374.1"/>
    </source>
</evidence>
<dbReference type="Proteomes" id="UP000694863">
    <property type="component" value="Unplaced"/>
</dbReference>
<protein>
    <submittedName>
        <fullName evidence="2">Zinc finger protein 555-like isoform X3</fullName>
    </submittedName>
</protein>
<name>A0AC55CME7_ECHTE</name>
<accession>A0AC55CME7</accession>
<gene>
    <name evidence="2" type="primary">LOC123521146</name>
</gene>
<dbReference type="RefSeq" id="XP_045141374.1">
    <property type="nucleotide sequence ID" value="XM_045285439.1"/>
</dbReference>
<sequence>MISLQGSVAVEDVVIIFNQEEWALLDDAQKTLYRDVMTDTLRNLTSVVDGEEKLPREGILLRFMKNETWSSFIADVSAGRVGGDQRKGQGRRVTAVSHAASERI</sequence>
<organism evidence="1 2">
    <name type="scientific">Echinops telfairi</name>
    <name type="common">Lesser hedgehog tenrec</name>
    <dbReference type="NCBI Taxonomy" id="9371"/>
    <lineage>
        <taxon>Eukaryota</taxon>
        <taxon>Metazoa</taxon>
        <taxon>Chordata</taxon>
        <taxon>Craniata</taxon>
        <taxon>Vertebrata</taxon>
        <taxon>Euteleostomi</taxon>
        <taxon>Mammalia</taxon>
        <taxon>Eutheria</taxon>
        <taxon>Afrotheria</taxon>
        <taxon>Tenrecidae</taxon>
        <taxon>Tenrecinae</taxon>
        <taxon>Echinops</taxon>
    </lineage>
</organism>
<keyword evidence="1" id="KW-1185">Reference proteome</keyword>
<reference evidence="2" key="1">
    <citation type="submission" date="2025-08" db="UniProtKB">
        <authorList>
            <consortium name="RefSeq"/>
        </authorList>
    </citation>
    <scope>IDENTIFICATION</scope>
</reference>
<proteinExistence type="predicted"/>
<evidence type="ECO:0000313" key="1">
    <source>
        <dbReference type="Proteomes" id="UP000694863"/>
    </source>
</evidence>